<keyword evidence="4" id="KW-1185">Reference proteome</keyword>
<evidence type="ECO:0000259" key="2">
    <source>
        <dbReference type="Pfam" id="PF00899"/>
    </source>
</evidence>
<proteinExistence type="inferred from homology"/>
<dbReference type="FunFam" id="3.40.50.720:FF:000080">
    <property type="entry name" value="Thiazole biosynthesis adenylyltransferase ThiF"/>
    <property type="match status" value="1"/>
</dbReference>
<dbReference type="PANTHER" id="PTHR10953:SF102">
    <property type="entry name" value="ADENYLYLTRANSFERASE AND SULFURTRANSFERASE MOCS3"/>
    <property type="match status" value="1"/>
</dbReference>
<comment type="similarity">
    <text evidence="1">Belongs to the HesA/MoeB/ThiF family.</text>
</comment>
<dbReference type="GO" id="GO:0005829">
    <property type="term" value="C:cytosol"/>
    <property type="evidence" value="ECO:0007669"/>
    <property type="project" value="TreeGrafter"/>
</dbReference>
<dbReference type="OrthoDB" id="9804286at2"/>
<evidence type="ECO:0000313" key="4">
    <source>
        <dbReference type="Proteomes" id="UP000229366"/>
    </source>
</evidence>
<dbReference type="GO" id="GO:0008641">
    <property type="term" value="F:ubiquitin-like modifier activating enzyme activity"/>
    <property type="evidence" value="ECO:0007669"/>
    <property type="project" value="InterPro"/>
</dbReference>
<evidence type="ECO:0000256" key="1">
    <source>
        <dbReference type="ARBA" id="ARBA00009919"/>
    </source>
</evidence>
<dbReference type="InterPro" id="IPR035985">
    <property type="entry name" value="Ubiquitin-activating_enz"/>
</dbReference>
<protein>
    <submittedName>
        <fullName evidence="3">[sulfur carrier protein ThiS] adenylyltransferase</fullName>
    </submittedName>
</protein>
<dbReference type="CDD" id="cd00757">
    <property type="entry name" value="ThiF_MoeB_HesA_family"/>
    <property type="match status" value="1"/>
</dbReference>
<reference evidence="3 4" key="1">
    <citation type="submission" date="2017-11" db="EMBL/GenBank/DDBJ databases">
        <title>Genomic Encyclopedia of Type Strains, Phase III (KMG-III): the genomes of soil and plant-associated and newly described type strains.</title>
        <authorList>
            <person name="Whitman W."/>
        </authorList>
    </citation>
    <scope>NUCLEOTIDE SEQUENCE [LARGE SCALE GENOMIC DNA]</scope>
    <source>
        <strain evidence="3 4">UB-Domo-W1</strain>
    </source>
</reference>
<dbReference type="Proteomes" id="UP000229366">
    <property type="component" value="Unassembled WGS sequence"/>
</dbReference>
<evidence type="ECO:0000313" key="3">
    <source>
        <dbReference type="EMBL" id="PJI79405.1"/>
    </source>
</evidence>
<sequence length="258" mass="28048">MNDGQLLRYSRHLLLDEIDVLGQEKLLAARVLIIGAGGLGSAAAPYLAAAGVGTMTLVDHDLVELTNLQRQIMHTEHSLGKSKVDSGKQFLLGLNSELIIHAIQEKASETLLNSLLPGIDIVLDCTDNFATRQIINAACFHHRVPLVSGSALKFDGQLNVFDARNTKSPCYACLFSPQEQFKEVNCSSMGIFSPLVGIIGTMQAAQALQLLIGFGQPLVGRMLLWNAHNTQIDEIRLTRNPECLVCGNARTPTKSFEN</sequence>
<dbReference type="Gene3D" id="3.40.50.720">
    <property type="entry name" value="NAD(P)-binding Rossmann-like Domain"/>
    <property type="match status" value="1"/>
</dbReference>
<dbReference type="GO" id="GO:0004792">
    <property type="term" value="F:thiosulfate-cyanide sulfurtransferase activity"/>
    <property type="evidence" value="ECO:0007669"/>
    <property type="project" value="TreeGrafter"/>
</dbReference>
<dbReference type="InterPro" id="IPR000594">
    <property type="entry name" value="ThiF_NAD_FAD-bd"/>
</dbReference>
<dbReference type="EMBL" id="PGTX01000003">
    <property type="protein sequence ID" value="PJI79405.1"/>
    <property type="molecule type" value="Genomic_DNA"/>
</dbReference>
<dbReference type="GO" id="GO:0016779">
    <property type="term" value="F:nucleotidyltransferase activity"/>
    <property type="evidence" value="ECO:0007669"/>
    <property type="project" value="UniProtKB-KW"/>
</dbReference>
<dbReference type="RefSeq" id="WP_100379815.1">
    <property type="nucleotide sequence ID" value="NZ_CBCSBW010000003.1"/>
</dbReference>
<dbReference type="PANTHER" id="PTHR10953">
    <property type="entry name" value="UBIQUITIN-ACTIVATING ENZYME E1"/>
    <property type="match status" value="1"/>
</dbReference>
<keyword evidence="3" id="KW-0808">Transferase</keyword>
<comment type="caution">
    <text evidence="3">The sequence shown here is derived from an EMBL/GenBank/DDBJ whole genome shotgun (WGS) entry which is preliminary data.</text>
</comment>
<dbReference type="AlphaFoldDB" id="A0A2M8VQF4"/>
<dbReference type="GO" id="GO:0008146">
    <property type="term" value="F:sulfotransferase activity"/>
    <property type="evidence" value="ECO:0007669"/>
    <property type="project" value="TreeGrafter"/>
</dbReference>
<gene>
    <name evidence="3" type="ORF">B0G85_1512</name>
</gene>
<name>A0A2M8VQF4_9BURK</name>
<dbReference type="NCBIfam" id="NF004281">
    <property type="entry name" value="PRK05690.1"/>
    <property type="match status" value="1"/>
</dbReference>
<organism evidence="3 4">
    <name type="scientific">Polynucleobacter brandtiae</name>
    <dbReference type="NCBI Taxonomy" id="1938816"/>
    <lineage>
        <taxon>Bacteria</taxon>
        <taxon>Pseudomonadati</taxon>
        <taxon>Pseudomonadota</taxon>
        <taxon>Betaproteobacteria</taxon>
        <taxon>Burkholderiales</taxon>
        <taxon>Burkholderiaceae</taxon>
        <taxon>Polynucleobacter</taxon>
    </lineage>
</organism>
<dbReference type="Pfam" id="PF00899">
    <property type="entry name" value="ThiF"/>
    <property type="match status" value="1"/>
</dbReference>
<keyword evidence="3" id="KW-0548">Nucleotidyltransferase</keyword>
<dbReference type="InterPro" id="IPR045886">
    <property type="entry name" value="ThiF/MoeB/HesA"/>
</dbReference>
<feature type="domain" description="THIF-type NAD/FAD binding fold" evidence="2">
    <location>
        <begin position="9"/>
        <end position="244"/>
    </location>
</feature>
<accession>A0A2M8VQF4</accession>
<dbReference type="SUPFAM" id="SSF69572">
    <property type="entry name" value="Activating enzymes of the ubiquitin-like proteins"/>
    <property type="match status" value="1"/>
</dbReference>